<proteinExistence type="inferred from homology"/>
<dbReference type="GO" id="GO:0016020">
    <property type="term" value="C:membrane"/>
    <property type="evidence" value="ECO:0007669"/>
    <property type="project" value="UniProtKB-SubCell"/>
</dbReference>
<comment type="subcellular location">
    <subcellularLocation>
        <location evidence="1">Membrane</location>
        <topology evidence="1">Multi-pass membrane protein</topology>
    </subcellularLocation>
</comment>
<keyword evidence="6 11" id="KW-1133">Transmembrane helix</keyword>
<evidence type="ECO:0000256" key="9">
    <source>
        <dbReference type="ARBA" id="ARBA00031586"/>
    </source>
</evidence>
<dbReference type="Pfam" id="PF00420">
    <property type="entry name" value="Oxidored_q2"/>
    <property type="match status" value="1"/>
</dbReference>
<dbReference type="EMBL" id="KT696212">
    <property type="protein sequence ID" value="AML26226.1"/>
    <property type="molecule type" value="Genomic_DNA"/>
</dbReference>
<keyword evidence="4 11" id="KW-0812">Transmembrane</keyword>
<feature type="transmembrane region" description="Helical" evidence="11">
    <location>
        <begin position="28"/>
        <end position="49"/>
    </location>
</feature>
<evidence type="ECO:0000313" key="12">
    <source>
        <dbReference type="EMBL" id="AML26226.1"/>
    </source>
</evidence>
<evidence type="ECO:0000256" key="1">
    <source>
        <dbReference type="ARBA" id="ARBA00004141"/>
    </source>
</evidence>
<keyword evidence="8 11" id="KW-0472">Membrane</keyword>
<keyword evidence="5" id="KW-1278">Translocase</keyword>
<evidence type="ECO:0000256" key="6">
    <source>
        <dbReference type="ARBA" id="ARBA00022989"/>
    </source>
</evidence>
<evidence type="ECO:0000256" key="2">
    <source>
        <dbReference type="ARBA" id="ARBA00010519"/>
    </source>
</evidence>
<reference evidence="12" key="1">
    <citation type="submission" date="2015-09" db="EMBL/GenBank/DDBJ databases">
        <title>Capturing the unknown biodiversity of arthropods in tropical forests using metagenomics.</title>
        <authorList>
            <person name="Andujar C."/>
            <person name="Creedy T.J."/>
            <person name="Garner B."/>
            <person name="Canty R."/>
            <person name="Warner H.B."/>
            <person name="Lipecki J."/>
            <person name="Crampton-Platt A."/>
            <person name="Gabrielli M."/>
            <person name="Croydon-Veleslavov I.A."/>
            <person name="Lim J.L."/>
            <person name="Linard B."/>
            <person name="Vogler A."/>
        </authorList>
    </citation>
    <scope>NUCLEOTIDE SEQUENCE</scope>
</reference>
<dbReference type="AlphaFoldDB" id="A0A126TFD3"/>
<comment type="catalytic activity">
    <reaction evidence="10">
        <text>a ubiquinone + NADH + 5 H(+)(in) = a ubiquinol + NAD(+) + 4 H(+)(out)</text>
        <dbReference type="Rhea" id="RHEA:29091"/>
        <dbReference type="Rhea" id="RHEA-COMP:9565"/>
        <dbReference type="Rhea" id="RHEA-COMP:9566"/>
        <dbReference type="ChEBI" id="CHEBI:15378"/>
        <dbReference type="ChEBI" id="CHEBI:16389"/>
        <dbReference type="ChEBI" id="CHEBI:17976"/>
        <dbReference type="ChEBI" id="CHEBI:57540"/>
        <dbReference type="ChEBI" id="CHEBI:57945"/>
        <dbReference type="EC" id="7.1.1.2"/>
    </reaction>
</comment>
<name>A0A126TFD3_9COLE</name>
<keyword evidence="7" id="KW-0520">NAD</keyword>
<keyword evidence="12" id="KW-0496">Mitochondrion</keyword>
<dbReference type="InterPro" id="IPR039428">
    <property type="entry name" value="NUOK/Mnh_C1-like"/>
</dbReference>
<evidence type="ECO:0000256" key="5">
    <source>
        <dbReference type="ARBA" id="ARBA00022967"/>
    </source>
</evidence>
<protein>
    <recommendedName>
        <fullName evidence="3">NADH-ubiquinone oxidoreductase chain 4L</fullName>
    </recommendedName>
    <alternativeName>
        <fullName evidence="9">NADH dehydrogenase subunit 4L</fullName>
    </alternativeName>
</protein>
<evidence type="ECO:0000256" key="4">
    <source>
        <dbReference type="ARBA" id="ARBA00022692"/>
    </source>
</evidence>
<evidence type="ECO:0000256" key="7">
    <source>
        <dbReference type="ARBA" id="ARBA00023027"/>
    </source>
</evidence>
<evidence type="ECO:0000256" key="3">
    <source>
        <dbReference type="ARBA" id="ARBA00016612"/>
    </source>
</evidence>
<organism evidence="12">
    <name type="scientific">Scirtidae sp. BMNH 1274304</name>
    <dbReference type="NCBI Taxonomy" id="1796542"/>
    <lineage>
        <taxon>Eukaryota</taxon>
        <taxon>Metazoa</taxon>
        <taxon>Ecdysozoa</taxon>
        <taxon>Arthropoda</taxon>
        <taxon>Hexapoda</taxon>
        <taxon>Insecta</taxon>
        <taxon>Pterygota</taxon>
        <taxon>Neoptera</taxon>
        <taxon>Endopterygota</taxon>
        <taxon>Coleoptera</taxon>
        <taxon>Polyphaga</taxon>
        <taxon>Elateriformia</taxon>
        <taxon>Scirtoidea</taxon>
        <taxon>Scirtidae</taxon>
    </lineage>
</organism>
<geneLocation type="mitochondrion" evidence="12"/>
<evidence type="ECO:0000256" key="10">
    <source>
        <dbReference type="ARBA" id="ARBA00049551"/>
    </source>
</evidence>
<gene>
    <name evidence="12" type="primary">ND4L</name>
</gene>
<accession>A0A126TFD3</accession>
<comment type="similarity">
    <text evidence="2">Belongs to the complex I subunit 4L family.</text>
</comment>
<dbReference type="Gene3D" id="1.10.287.3510">
    <property type="match status" value="1"/>
</dbReference>
<feature type="transmembrane region" description="Helical" evidence="11">
    <location>
        <begin position="56"/>
        <end position="80"/>
    </location>
</feature>
<dbReference type="GO" id="GO:0008137">
    <property type="term" value="F:NADH dehydrogenase (ubiquinone) activity"/>
    <property type="evidence" value="ECO:0007669"/>
    <property type="project" value="UniProtKB-EC"/>
</dbReference>
<evidence type="ECO:0000256" key="11">
    <source>
        <dbReference type="SAM" id="Phobius"/>
    </source>
</evidence>
<evidence type="ECO:0000256" key="8">
    <source>
        <dbReference type="ARBA" id="ARBA00023136"/>
    </source>
</evidence>
<sequence>MLNLLFVGMILLLFSIMCFCIQRKHLLNLLLSLEFIVLSLFFMMILLLLNYNNELYFLMLFILFSVCEGVLGLSVMVSIVRSHGNDFFYNMNILW</sequence>